<reference evidence="1 2" key="1">
    <citation type="submission" date="2019-11" db="EMBL/GenBank/DDBJ databases">
        <title>Novel species isolated from a subtropical stream in China.</title>
        <authorList>
            <person name="Lu H."/>
        </authorList>
    </citation>
    <scope>NUCLEOTIDE SEQUENCE [LARGE SCALE GENOMIC DNA]</scope>
    <source>
        <strain evidence="1 2">FT26W</strain>
    </source>
</reference>
<dbReference type="EMBL" id="WKJL01000001">
    <property type="protein sequence ID" value="MRW82833.1"/>
    <property type="molecule type" value="Genomic_DNA"/>
</dbReference>
<sequence length="59" mass="6879">MMRFLVDHLVLIGVFFAIVWFVVKHVVADLPDDVLSQAYKRVKQKKQEEAEHGGVRDNR</sequence>
<keyword evidence="2" id="KW-1185">Reference proteome</keyword>
<evidence type="ECO:0000313" key="2">
    <source>
        <dbReference type="Proteomes" id="UP000439986"/>
    </source>
</evidence>
<dbReference type="AlphaFoldDB" id="A0A844CRD4"/>
<dbReference type="Proteomes" id="UP000439986">
    <property type="component" value="Unassembled WGS sequence"/>
</dbReference>
<name>A0A844CRD4_9BURK</name>
<dbReference type="RefSeq" id="WP_154355871.1">
    <property type="nucleotide sequence ID" value="NZ_WKJL01000001.1"/>
</dbReference>
<accession>A0A844CRD4</accession>
<comment type="caution">
    <text evidence="1">The sequence shown here is derived from an EMBL/GenBank/DDBJ whole genome shotgun (WGS) entry which is preliminary data.</text>
</comment>
<organism evidence="1 2">
    <name type="scientific">Duganella aquatilis</name>
    <dbReference type="NCBI Taxonomy" id="2666082"/>
    <lineage>
        <taxon>Bacteria</taxon>
        <taxon>Pseudomonadati</taxon>
        <taxon>Pseudomonadota</taxon>
        <taxon>Betaproteobacteria</taxon>
        <taxon>Burkholderiales</taxon>
        <taxon>Oxalobacteraceae</taxon>
        <taxon>Telluria group</taxon>
        <taxon>Duganella</taxon>
    </lineage>
</organism>
<proteinExistence type="predicted"/>
<protein>
    <submittedName>
        <fullName evidence="1">Uncharacterized protein</fullName>
    </submittedName>
</protein>
<evidence type="ECO:0000313" key="1">
    <source>
        <dbReference type="EMBL" id="MRW82833.1"/>
    </source>
</evidence>
<gene>
    <name evidence="1" type="ORF">GJ698_01845</name>
</gene>